<organism evidence="3">
    <name type="scientific">Diabrotica virgifera virgifera</name>
    <name type="common">western corn rootworm</name>
    <dbReference type="NCBI Taxonomy" id="50390"/>
    <lineage>
        <taxon>Eukaryota</taxon>
        <taxon>Metazoa</taxon>
        <taxon>Ecdysozoa</taxon>
        <taxon>Arthropoda</taxon>
        <taxon>Hexapoda</taxon>
        <taxon>Insecta</taxon>
        <taxon>Pterygota</taxon>
        <taxon>Neoptera</taxon>
        <taxon>Endopterygota</taxon>
        <taxon>Coleoptera</taxon>
        <taxon>Polyphaga</taxon>
        <taxon>Cucujiformia</taxon>
        <taxon>Chrysomeloidea</taxon>
        <taxon>Chrysomelidae</taxon>
        <taxon>Galerucinae</taxon>
        <taxon>Diabroticina</taxon>
        <taxon>Diabroticites</taxon>
        <taxon>Diabrotica</taxon>
    </lineage>
</organism>
<dbReference type="InParanoid" id="A0A6P7FFH4"/>
<sequence>MTDESKNVEVHNHYHIYPKINLNFHIFGNNGVGFSMPAEQFIKPMLNNLPSSETVTKALKDGSSIVASGSSSSYNWLRGNTGYITNTVKSGSGMIASGTSASYNWLFKGSK</sequence>
<proteinExistence type="predicted"/>
<dbReference type="AlphaFoldDB" id="A0A6P7FFH4"/>
<reference evidence="1" key="2">
    <citation type="submission" date="2025-05" db="UniProtKB">
        <authorList>
            <consortium name="EnsemblMetazoa"/>
        </authorList>
    </citation>
    <scope>IDENTIFICATION</scope>
</reference>
<gene>
    <name evidence="3" type="primary">LOC114329596</name>
</gene>
<dbReference type="KEGG" id="dvv:114329596"/>
<evidence type="ECO:0000313" key="2">
    <source>
        <dbReference type="Proteomes" id="UP001652700"/>
    </source>
</evidence>
<evidence type="ECO:0000313" key="1">
    <source>
        <dbReference type="EnsemblMetazoa" id="XP_028134561.1"/>
    </source>
</evidence>
<keyword evidence="2" id="KW-1185">Reference proteome</keyword>
<name>A0A6P7FFH4_DIAVI</name>
<reference evidence="3" key="1">
    <citation type="submission" date="2025-04" db="UniProtKB">
        <authorList>
            <consortium name="RefSeq"/>
        </authorList>
    </citation>
    <scope>IDENTIFICATION</scope>
    <source>
        <tissue evidence="3">Whole insect</tissue>
    </source>
</reference>
<dbReference type="EnsemblMetazoa" id="XM_028278760.2">
    <property type="protein sequence ID" value="XP_028134561.1"/>
    <property type="gene ID" value="LOC114329596"/>
</dbReference>
<protein>
    <submittedName>
        <fullName evidence="3">Uncharacterized protein LOC114329596</fullName>
    </submittedName>
</protein>
<dbReference type="Proteomes" id="UP001652700">
    <property type="component" value="Unplaced"/>
</dbReference>
<dbReference type="GeneID" id="114329596"/>
<dbReference type="RefSeq" id="XP_028134561.1">
    <property type="nucleotide sequence ID" value="XM_028278760.1"/>
</dbReference>
<evidence type="ECO:0000313" key="3">
    <source>
        <dbReference type="RefSeq" id="XP_028134561.1"/>
    </source>
</evidence>
<accession>A0A6P7FFH4</accession>